<proteinExistence type="predicted"/>
<dbReference type="Gene3D" id="1.10.1200.10">
    <property type="entry name" value="ACP-like"/>
    <property type="match status" value="1"/>
</dbReference>
<dbReference type="InterPro" id="IPR036736">
    <property type="entry name" value="ACP-like_sf"/>
</dbReference>
<evidence type="ECO:0000259" key="1">
    <source>
        <dbReference type="PROSITE" id="PS50075"/>
    </source>
</evidence>
<dbReference type="RefSeq" id="WP_095407217.1">
    <property type="nucleotide sequence ID" value="NZ_MLQM01000265.1"/>
</dbReference>
<evidence type="ECO:0000313" key="2">
    <source>
        <dbReference type="EMBL" id="PQM44458.1"/>
    </source>
</evidence>
<dbReference type="PROSITE" id="PS50075">
    <property type="entry name" value="CARRIER"/>
    <property type="match status" value="1"/>
</dbReference>
<evidence type="ECO:0000313" key="3">
    <source>
        <dbReference type="Proteomes" id="UP000238296"/>
    </source>
</evidence>
<name>A0A2S8BCS7_9MYCO</name>
<protein>
    <submittedName>
        <fullName evidence="2">Acyl carrier protein</fullName>
    </submittedName>
</protein>
<comment type="caution">
    <text evidence="2">The sequence shown here is derived from an EMBL/GenBank/DDBJ whole genome shotgun (WGS) entry which is preliminary data.</text>
</comment>
<organism evidence="2 3">
    <name type="scientific">Mycobacterium talmoniae</name>
    <dbReference type="NCBI Taxonomy" id="1858794"/>
    <lineage>
        <taxon>Bacteria</taxon>
        <taxon>Bacillati</taxon>
        <taxon>Actinomycetota</taxon>
        <taxon>Actinomycetes</taxon>
        <taxon>Mycobacteriales</taxon>
        <taxon>Mycobacteriaceae</taxon>
        <taxon>Mycobacterium</taxon>
    </lineage>
</organism>
<dbReference type="EMBL" id="PPEA01000798">
    <property type="protein sequence ID" value="PQM44458.1"/>
    <property type="molecule type" value="Genomic_DNA"/>
</dbReference>
<reference evidence="2 3" key="1">
    <citation type="journal article" date="2017" name="Int. J. Syst. Evol. Microbiol.">
        <title>Mycobacterium talmoniae sp. nov., a slowly growing mycobacterium isolated from human respiratory samples.</title>
        <authorList>
            <person name="Davidson R.M."/>
            <person name="DeGroote M.A."/>
            <person name="Marola J.L."/>
            <person name="Buss S."/>
            <person name="Jones V."/>
            <person name="McNeil M.R."/>
            <person name="Freifeld A.G."/>
            <person name="Elaine Epperson L."/>
            <person name="Hasan N.A."/>
            <person name="Jackson M."/>
            <person name="Iwen P.C."/>
            <person name="Salfinger M."/>
            <person name="Strong M."/>
        </authorList>
    </citation>
    <scope>NUCLEOTIDE SEQUENCE [LARGE SCALE GENOMIC DNA]</scope>
    <source>
        <strain evidence="2 3">ATCC BAA-2683</strain>
    </source>
</reference>
<dbReference type="Proteomes" id="UP000238296">
    <property type="component" value="Unassembled WGS sequence"/>
</dbReference>
<gene>
    <name evidence="2" type="primary">acpP</name>
    <name evidence="2" type="ORF">C1Y40_05384</name>
</gene>
<dbReference type="SUPFAM" id="SSF47336">
    <property type="entry name" value="ACP-like"/>
    <property type="match status" value="1"/>
</dbReference>
<sequence>MTVVTQHHDVLDLVKDGLLSVATVELPELTPDLEIADLGYNSVQTMEFLTYLEEETGVSFSPRSLMTVETLADLAEVVRSAVSEAAVAAR</sequence>
<feature type="domain" description="Carrier" evidence="1">
    <location>
        <begin position="5"/>
        <end position="82"/>
    </location>
</feature>
<dbReference type="InterPro" id="IPR009081">
    <property type="entry name" value="PP-bd_ACP"/>
</dbReference>
<dbReference type="AlphaFoldDB" id="A0A2S8BCS7"/>
<accession>A0A2S8BCS7</accession>
<dbReference type="Pfam" id="PF00550">
    <property type="entry name" value="PP-binding"/>
    <property type="match status" value="1"/>
</dbReference>